<dbReference type="InterPro" id="IPR011991">
    <property type="entry name" value="ArsR-like_HTH"/>
</dbReference>
<sequence>MRVPLADWMTPADRSILERLQNEGNDELVLTPALIAENTDYARTTVREHLGTLLDHELVEYHDEERAIYRLSERGRAYLAGEIDAAELENSE</sequence>
<accession>A0A0D6JR49</accession>
<dbReference type="Gene3D" id="1.10.10.10">
    <property type="entry name" value="Winged helix-like DNA-binding domain superfamily/Winged helix DNA-binding domain"/>
    <property type="match status" value="1"/>
</dbReference>
<reference evidence="3" key="1">
    <citation type="submission" date="2015-03" db="EMBL/GenBank/DDBJ databases">
        <authorList>
            <person name="Urmite Genomes"/>
        </authorList>
    </citation>
    <scope>NUCLEOTIDE SEQUENCE [LARGE SCALE GENOMIC DNA]</scope>
    <source>
        <strain evidence="3">Arc-Hr</strain>
    </source>
</reference>
<name>A0A0D6JR49_9EURY</name>
<evidence type="ECO:0000313" key="3">
    <source>
        <dbReference type="Proteomes" id="UP000198902"/>
    </source>
</evidence>
<dbReference type="InterPro" id="IPR005471">
    <property type="entry name" value="Tscrpt_reg_IclR_N"/>
</dbReference>
<evidence type="ECO:0000313" key="2">
    <source>
        <dbReference type="EMBL" id="CQR50075.1"/>
    </source>
</evidence>
<dbReference type="Proteomes" id="UP000198902">
    <property type="component" value="Unassembled WGS sequence"/>
</dbReference>
<feature type="domain" description="HTH iclR-type" evidence="1">
    <location>
        <begin position="16"/>
        <end position="62"/>
    </location>
</feature>
<dbReference type="Pfam" id="PF09339">
    <property type="entry name" value="HTH_IclR"/>
    <property type="match status" value="1"/>
</dbReference>
<dbReference type="EMBL" id="CSTE01000002">
    <property type="protein sequence ID" value="CQR50075.1"/>
    <property type="molecule type" value="Genomic_DNA"/>
</dbReference>
<dbReference type="InterPro" id="IPR036388">
    <property type="entry name" value="WH-like_DNA-bd_sf"/>
</dbReference>
<proteinExistence type="predicted"/>
<dbReference type="GO" id="GO:0003677">
    <property type="term" value="F:DNA binding"/>
    <property type="evidence" value="ECO:0007669"/>
    <property type="project" value="InterPro"/>
</dbReference>
<dbReference type="SUPFAM" id="SSF46785">
    <property type="entry name" value="Winged helix' DNA-binding domain"/>
    <property type="match status" value="1"/>
</dbReference>
<dbReference type="CDD" id="cd00090">
    <property type="entry name" value="HTH_ARSR"/>
    <property type="match status" value="1"/>
</dbReference>
<dbReference type="InterPro" id="IPR036390">
    <property type="entry name" value="WH_DNA-bd_sf"/>
</dbReference>
<dbReference type="AlphaFoldDB" id="A0A0D6JR49"/>
<dbReference type="RefSeq" id="WP_226908721.1">
    <property type="nucleotide sequence ID" value="NZ_CABLRR010000002.1"/>
</dbReference>
<gene>
    <name evidence="2" type="ORF">BN996_01552</name>
</gene>
<keyword evidence="3" id="KW-1185">Reference proteome</keyword>
<dbReference type="GO" id="GO:0006355">
    <property type="term" value="P:regulation of DNA-templated transcription"/>
    <property type="evidence" value="ECO:0007669"/>
    <property type="project" value="InterPro"/>
</dbReference>
<organism evidence="2 3">
    <name type="scientific">Haloferax massiliensis</name>
    <dbReference type="NCBI Taxonomy" id="1476858"/>
    <lineage>
        <taxon>Archaea</taxon>
        <taxon>Methanobacteriati</taxon>
        <taxon>Methanobacteriota</taxon>
        <taxon>Stenosarchaea group</taxon>
        <taxon>Halobacteria</taxon>
        <taxon>Halobacteriales</taxon>
        <taxon>Haloferacaceae</taxon>
        <taxon>Haloferax</taxon>
    </lineage>
</organism>
<protein>
    <recommendedName>
        <fullName evidence="1">HTH iclR-type domain-containing protein</fullName>
    </recommendedName>
</protein>
<evidence type="ECO:0000259" key="1">
    <source>
        <dbReference type="Pfam" id="PF09339"/>
    </source>
</evidence>